<evidence type="ECO:0000313" key="1">
    <source>
        <dbReference type="EMBL" id="KAG8192771.1"/>
    </source>
</evidence>
<reference evidence="1 2" key="1">
    <citation type="journal article" date="2022" name="Nat. Ecol. Evol.">
        <title>A masculinizing supergene underlies an exaggerated male reproductive morph in a spider.</title>
        <authorList>
            <person name="Hendrickx F."/>
            <person name="De Corte Z."/>
            <person name="Sonet G."/>
            <person name="Van Belleghem S.M."/>
            <person name="Kostlbacher S."/>
            <person name="Vangestel C."/>
        </authorList>
    </citation>
    <scope>NUCLEOTIDE SEQUENCE [LARGE SCALE GENOMIC DNA]</scope>
    <source>
        <strain evidence="1">W744_W776</strain>
    </source>
</reference>
<proteinExistence type="predicted"/>
<protein>
    <submittedName>
        <fullName evidence="1">Uncharacterized protein</fullName>
    </submittedName>
</protein>
<dbReference type="AlphaFoldDB" id="A0AAV6V918"/>
<organism evidence="1 2">
    <name type="scientific">Oedothorax gibbosus</name>
    <dbReference type="NCBI Taxonomy" id="931172"/>
    <lineage>
        <taxon>Eukaryota</taxon>
        <taxon>Metazoa</taxon>
        <taxon>Ecdysozoa</taxon>
        <taxon>Arthropoda</taxon>
        <taxon>Chelicerata</taxon>
        <taxon>Arachnida</taxon>
        <taxon>Araneae</taxon>
        <taxon>Araneomorphae</taxon>
        <taxon>Entelegynae</taxon>
        <taxon>Araneoidea</taxon>
        <taxon>Linyphiidae</taxon>
        <taxon>Erigoninae</taxon>
        <taxon>Oedothorax</taxon>
    </lineage>
</organism>
<keyword evidence="2" id="KW-1185">Reference proteome</keyword>
<dbReference type="Proteomes" id="UP000827092">
    <property type="component" value="Unassembled WGS sequence"/>
</dbReference>
<dbReference type="EMBL" id="JAFNEN010000135">
    <property type="protein sequence ID" value="KAG8192771.1"/>
    <property type="molecule type" value="Genomic_DNA"/>
</dbReference>
<evidence type="ECO:0000313" key="2">
    <source>
        <dbReference type="Proteomes" id="UP000827092"/>
    </source>
</evidence>
<gene>
    <name evidence="1" type="ORF">JTE90_019091</name>
</gene>
<accession>A0AAV6V918</accession>
<sequence>MIFEVEESQDNDHVFVVDDEFIPVIPNPLQRYPCQHPAFIKGSGFFPDPPLSADVSPEVFAVSRQVADPVYIDVPPESSLIEALSSVAGRSTVMQMSRLTRGTCRENTT</sequence>
<name>A0AAV6V918_9ARAC</name>
<comment type="caution">
    <text evidence="1">The sequence shown here is derived from an EMBL/GenBank/DDBJ whole genome shotgun (WGS) entry which is preliminary data.</text>
</comment>